<name>A0AA36G3Z2_9BILA</name>
<reference evidence="1" key="1">
    <citation type="submission" date="2023-06" db="EMBL/GenBank/DDBJ databases">
        <authorList>
            <person name="Delattre M."/>
        </authorList>
    </citation>
    <scope>NUCLEOTIDE SEQUENCE</scope>
    <source>
        <strain evidence="1">AF72</strain>
    </source>
</reference>
<gene>
    <name evidence="1" type="ORF">MSPICULIGERA_LOCUS15655</name>
</gene>
<keyword evidence="2" id="KW-1185">Reference proteome</keyword>
<evidence type="ECO:0000313" key="1">
    <source>
        <dbReference type="EMBL" id="CAJ0577382.1"/>
    </source>
</evidence>
<dbReference type="Proteomes" id="UP001177023">
    <property type="component" value="Unassembled WGS sequence"/>
</dbReference>
<dbReference type="AlphaFoldDB" id="A0AA36G3Z2"/>
<feature type="non-terminal residue" evidence="1">
    <location>
        <position position="1"/>
    </location>
</feature>
<sequence length="498" mass="55867">MEITLCVARIPYLLICANQITVSWTDHDYPMLVWGNYLFKTTDGEQWLTIQQKKLCLDDEPLPFGLIPEKNTRALYINNTMALFLIADNHTASNVILDQPPGDADYAVRRKGGLYEGRATHIRRSGQLLYRDGNNLLSLKPGQNPDRLEPVNFFCQGITIFKTGIQLGANMPSETDRVADGALYKHRLRMVDWNAANLDDAQQIVLEVEGLKWIHHLLFDVKFTALLILNYRTQQLTVRLRLGAKLISLLDATLQTLVELAAPFNTGRFTLELAVCCGKIPFYVFHANNISVTKTNEEYPVCIGRFFLLRASGGGFLNIADRRLQIGEPPSSSKQKPTRALYCTSVRELALQYVDGVITQILLEHPPRNPNYADAEVDAEDPASFQFEGVSMFRTAISSTPTPGNMLHTLPIITLPDGRLHVTTKLEDCRMEIGSIPGQLLAKTYNGSNYCHVYALPLPNGGDLDDVMSIVLFIGDYKVLHHQLVDIVRKRLVDPVFV</sequence>
<proteinExistence type="predicted"/>
<evidence type="ECO:0000313" key="2">
    <source>
        <dbReference type="Proteomes" id="UP001177023"/>
    </source>
</evidence>
<dbReference type="EMBL" id="CATQJA010002650">
    <property type="protein sequence ID" value="CAJ0577382.1"/>
    <property type="molecule type" value="Genomic_DNA"/>
</dbReference>
<comment type="caution">
    <text evidence="1">The sequence shown here is derived from an EMBL/GenBank/DDBJ whole genome shotgun (WGS) entry which is preliminary data.</text>
</comment>
<accession>A0AA36G3Z2</accession>
<organism evidence="1 2">
    <name type="scientific">Mesorhabditis spiculigera</name>
    <dbReference type="NCBI Taxonomy" id="96644"/>
    <lineage>
        <taxon>Eukaryota</taxon>
        <taxon>Metazoa</taxon>
        <taxon>Ecdysozoa</taxon>
        <taxon>Nematoda</taxon>
        <taxon>Chromadorea</taxon>
        <taxon>Rhabditida</taxon>
        <taxon>Rhabditina</taxon>
        <taxon>Rhabditomorpha</taxon>
        <taxon>Rhabditoidea</taxon>
        <taxon>Rhabditidae</taxon>
        <taxon>Mesorhabditinae</taxon>
        <taxon>Mesorhabditis</taxon>
    </lineage>
</organism>
<protein>
    <submittedName>
        <fullName evidence="1">Uncharacterized protein</fullName>
    </submittedName>
</protein>